<proteinExistence type="predicted"/>
<dbReference type="Proteomes" id="UP001154282">
    <property type="component" value="Unassembled WGS sequence"/>
</dbReference>
<sequence length="111" mass="12046">RRRRSRKGVKKKILRVLPKQTFSTDTAPNSPIAPSASSNSRSGMSSWCSRSAATASTWTASTPGSATIHPALPADRYSSSTGVRSAAACPRAPRPLRPSPKEEVERKRRRD</sequence>
<gene>
    <name evidence="2" type="ORF">LITE_LOCUS42406</name>
</gene>
<feature type="compositionally biased region" description="Basic residues" evidence="1">
    <location>
        <begin position="1"/>
        <end position="14"/>
    </location>
</feature>
<protein>
    <submittedName>
        <fullName evidence="2">Uncharacterized protein</fullName>
    </submittedName>
</protein>
<feature type="compositionally biased region" description="Basic and acidic residues" evidence="1">
    <location>
        <begin position="99"/>
        <end position="111"/>
    </location>
</feature>
<evidence type="ECO:0000313" key="3">
    <source>
        <dbReference type="Proteomes" id="UP001154282"/>
    </source>
</evidence>
<dbReference type="EMBL" id="CAMGYJ010000009">
    <property type="protein sequence ID" value="CAI0542261.1"/>
    <property type="molecule type" value="Genomic_DNA"/>
</dbReference>
<feature type="region of interest" description="Disordered" evidence="1">
    <location>
        <begin position="1"/>
        <end position="111"/>
    </location>
</feature>
<name>A0AAV0QBC3_9ROSI</name>
<evidence type="ECO:0000313" key="2">
    <source>
        <dbReference type="EMBL" id="CAI0542261.1"/>
    </source>
</evidence>
<reference evidence="2" key="1">
    <citation type="submission" date="2022-08" db="EMBL/GenBank/DDBJ databases">
        <authorList>
            <person name="Gutierrez-Valencia J."/>
        </authorList>
    </citation>
    <scope>NUCLEOTIDE SEQUENCE</scope>
</reference>
<feature type="compositionally biased region" description="Low complexity" evidence="1">
    <location>
        <begin position="27"/>
        <end position="67"/>
    </location>
</feature>
<accession>A0AAV0QBC3</accession>
<evidence type="ECO:0000256" key="1">
    <source>
        <dbReference type="SAM" id="MobiDB-lite"/>
    </source>
</evidence>
<keyword evidence="3" id="KW-1185">Reference proteome</keyword>
<dbReference type="AlphaFoldDB" id="A0AAV0QBC3"/>
<comment type="caution">
    <text evidence="2">The sequence shown here is derived from an EMBL/GenBank/DDBJ whole genome shotgun (WGS) entry which is preliminary data.</text>
</comment>
<feature type="non-terminal residue" evidence="2">
    <location>
        <position position="1"/>
    </location>
</feature>
<organism evidence="2 3">
    <name type="scientific">Linum tenue</name>
    <dbReference type="NCBI Taxonomy" id="586396"/>
    <lineage>
        <taxon>Eukaryota</taxon>
        <taxon>Viridiplantae</taxon>
        <taxon>Streptophyta</taxon>
        <taxon>Embryophyta</taxon>
        <taxon>Tracheophyta</taxon>
        <taxon>Spermatophyta</taxon>
        <taxon>Magnoliopsida</taxon>
        <taxon>eudicotyledons</taxon>
        <taxon>Gunneridae</taxon>
        <taxon>Pentapetalae</taxon>
        <taxon>rosids</taxon>
        <taxon>fabids</taxon>
        <taxon>Malpighiales</taxon>
        <taxon>Linaceae</taxon>
        <taxon>Linum</taxon>
    </lineage>
</organism>